<accession>A0A1I3F6V5</accession>
<dbReference type="Pfam" id="PF02585">
    <property type="entry name" value="PIG-L"/>
    <property type="match status" value="1"/>
</dbReference>
<dbReference type="STRING" id="1576369.SAMN05421753_105107"/>
<sequence length="378" mass="42010">MCYLVKIRKRAAAVDLEQCPPPLRCQIIPDVLTGVNWPKRIRGRSFRRSFVDAGKTREFLAVVRTQLRMSVQNVPDIVIGPAPELGRFREFNFRQIDYHVTARKTVFVFFLQPNSPMTPSDSLPDELDVMAVGAHPDDVEVAVGGTLATLVKQGYRVGIVDLTDGEPTPGSPGPEHRLEEARRAAEILGVHMRITLDLPNRKLFDTFEARVALAKLFRRYRPKIVLGIADKTPLASPDHWQAMQITDAAVFYSRLTKWDGEFDGLPVHTIRQLLWYPLGFGSLPPHDAAGTMIVDISDSLETKLEAVRAYQSQFPNQKKRIFGLMESHARVLGLSSGFAAGEMLIAPKPVVVKDLVQTFAGPELPRTNLDPSSQAAGP</sequence>
<dbReference type="InterPro" id="IPR003737">
    <property type="entry name" value="GlcNAc_PI_deacetylase-related"/>
</dbReference>
<dbReference type="GO" id="GO:0016811">
    <property type="term" value="F:hydrolase activity, acting on carbon-nitrogen (but not peptide) bonds, in linear amides"/>
    <property type="evidence" value="ECO:0007669"/>
    <property type="project" value="TreeGrafter"/>
</dbReference>
<evidence type="ECO:0000313" key="2">
    <source>
        <dbReference type="Proteomes" id="UP000199518"/>
    </source>
</evidence>
<name>A0A1I3F6V5_9PLAN</name>
<protein>
    <submittedName>
        <fullName evidence="1">Bacillithiol biosynthesis deacetylase BshB1</fullName>
    </submittedName>
</protein>
<organism evidence="1 2">
    <name type="scientific">Planctomicrobium piriforme</name>
    <dbReference type="NCBI Taxonomy" id="1576369"/>
    <lineage>
        <taxon>Bacteria</taxon>
        <taxon>Pseudomonadati</taxon>
        <taxon>Planctomycetota</taxon>
        <taxon>Planctomycetia</taxon>
        <taxon>Planctomycetales</taxon>
        <taxon>Planctomycetaceae</taxon>
        <taxon>Planctomicrobium</taxon>
    </lineage>
</organism>
<gene>
    <name evidence="1" type="ORF">SAMN05421753_105107</name>
</gene>
<reference evidence="2" key="1">
    <citation type="submission" date="2016-10" db="EMBL/GenBank/DDBJ databases">
        <authorList>
            <person name="Varghese N."/>
            <person name="Submissions S."/>
        </authorList>
    </citation>
    <scope>NUCLEOTIDE SEQUENCE [LARGE SCALE GENOMIC DNA]</scope>
    <source>
        <strain evidence="2">DSM 26348</strain>
    </source>
</reference>
<dbReference type="Gene3D" id="3.40.50.10320">
    <property type="entry name" value="LmbE-like"/>
    <property type="match status" value="1"/>
</dbReference>
<dbReference type="SUPFAM" id="SSF102588">
    <property type="entry name" value="LmbE-like"/>
    <property type="match status" value="1"/>
</dbReference>
<keyword evidence="2" id="KW-1185">Reference proteome</keyword>
<dbReference type="PANTHER" id="PTHR12993">
    <property type="entry name" value="N-ACETYLGLUCOSAMINYL-PHOSPHATIDYLINOSITOL DE-N-ACETYLASE-RELATED"/>
    <property type="match status" value="1"/>
</dbReference>
<dbReference type="PANTHER" id="PTHR12993:SF30">
    <property type="entry name" value="N-ACETYL-ALPHA-D-GLUCOSAMINYL L-MALATE DEACETYLASE 1"/>
    <property type="match status" value="1"/>
</dbReference>
<proteinExistence type="predicted"/>
<dbReference type="EMBL" id="FOQD01000005">
    <property type="protein sequence ID" value="SFI06938.1"/>
    <property type="molecule type" value="Genomic_DNA"/>
</dbReference>
<dbReference type="Proteomes" id="UP000199518">
    <property type="component" value="Unassembled WGS sequence"/>
</dbReference>
<dbReference type="AlphaFoldDB" id="A0A1I3F6V5"/>
<dbReference type="InterPro" id="IPR024078">
    <property type="entry name" value="LmbE-like_dom_sf"/>
</dbReference>
<evidence type="ECO:0000313" key="1">
    <source>
        <dbReference type="EMBL" id="SFI06938.1"/>
    </source>
</evidence>